<reference evidence="1" key="2">
    <citation type="submission" date="2020-09" db="EMBL/GenBank/DDBJ databases">
        <authorList>
            <person name="Sun Q."/>
            <person name="Ohkuma M."/>
        </authorList>
    </citation>
    <scope>NUCLEOTIDE SEQUENCE</scope>
    <source>
        <strain evidence="1">JCM 17251</strain>
    </source>
</reference>
<dbReference type="Proteomes" id="UP000624041">
    <property type="component" value="Unassembled WGS sequence"/>
</dbReference>
<accession>A0A918D3D5</accession>
<reference evidence="1" key="1">
    <citation type="journal article" date="2014" name="Int. J. Syst. Evol. Microbiol.">
        <title>Complete genome sequence of Corynebacterium casei LMG S-19264T (=DSM 44701T), isolated from a smear-ripened cheese.</title>
        <authorList>
            <consortium name="US DOE Joint Genome Institute (JGI-PGF)"/>
            <person name="Walter F."/>
            <person name="Albersmeier A."/>
            <person name="Kalinowski J."/>
            <person name="Ruckert C."/>
        </authorList>
    </citation>
    <scope>NUCLEOTIDE SEQUENCE</scope>
    <source>
        <strain evidence="1">JCM 17251</strain>
    </source>
</reference>
<protein>
    <submittedName>
        <fullName evidence="1">Uncharacterized protein</fullName>
    </submittedName>
</protein>
<proteinExistence type="predicted"/>
<sequence>MMNVFKDRIKSITFNHVYYNYSYISSDKNFKDLSYWLQSLRKMEKSYTDLEFGELKFNLEDWYYKIGGKEITYHYHTDYLMTPGQAATELGISNCPFNMSVCFFVYIP</sequence>
<organism evidence="1 2">
    <name type="scientific">Oceanobacillus indicireducens</name>
    <dbReference type="NCBI Taxonomy" id="1004261"/>
    <lineage>
        <taxon>Bacteria</taxon>
        <taxon>Bacillati</taxon>
        <taxon>Bacillota</taxon>
        <taxon>Bacilli</taxon>
        <taxon>Bacillales</taxon>
        <taxon>Bacillaceae</taxon>
        <taxon>Oceanobacillus</taxon>
    </lineage>
</organism>
<comment type="caution">
    <text evidence="1">The sequence shown here is derived from an EMBL/GenBank/DDBJ whole genome shotgun (WGS) entry which is preliminary data.</text>
</comment>
<name>A0A918D3D5_9BACI</name>
<evidence type="ECO:0000313" key="2">
    <source>
        <dbReference type="Proteomes" id="UP000624041"/>
    </source>
</evidence>
<dbReference type="EMBL" id="BMOS01000019">
    <property type="protein sequence ID" value="GGN61291.1"/>
    <property type="molecule type" value="Genomic_DNA"/>
</dbReference>
<dbReference type="AlphaFoldDB" id="A0A918D3D5"/>
<keyword evidence="2" id="KW-1185">Reference proteome</keyword>
<gene>
    <name evidence="1" type="ORF">GCM10007971_26210</name>
</gene>
<evidence type="ECO:0000313" key="1">
    <source>
        <dbReference type="EMBL" id="GGN61291.1"/>
    </source>
</evidence>